<evidence type="ECO:0000259" key="1">
    <source>
        <dbReference type="Pfam" id="PF08840"/>
    </source>
</evidence>
<dbReference type="InterPro" id="IPR029058">
    <property type="entry name" value="AB_hydrolase_fold"/>
</dbReference>
<comment type="caution">
    <text evidence="2">The sequence shown here is derived from an EMBL/GenBank/DDBJ whole genome shotgun (WGS) entry which is preliminary data.</text>
</comment>
<keyword evidence="3" id="KW-1185">Reference proteome</keyword>
<keyword evidence="2" id="KW-0378">Hydrolase</keyword>
<dbReference type="PANTHER" id="PTHR10824:SF4">
    <property type="entry name" value="ACYL-COENZYME A THIOESTERASE 1-LIKE"/>
    <property type="match status" value="1"/>
</dbReference>
<proteinExistence type="predicted"/>
<dbReference type="SUPFAM" id="SSF53474">
    <property type="entry name" value="alpha/beta-Hydrolases"/>
    <property type="match status" value="1"/>
</dbReference>
<evidence type="ECO:0000313" key="3">
    <source>
        <dbReference type="Proteomes" id="UP001204439"/>
    </source>
</evidence>
<sequence>MNKATTLSLWFLTILVLGTTLSFAQIKLETQNTESLLYLGESENQPLVIGLGGSEGGNAWASDHWKTTREEFLRKGYAFLAIGYFGSKGTPAILDKIAIEDVHNAILAATQNKKINRSKIAIVGGSRGADLALLLGSYYPEISCIVAIVPSHVVFPGHTDHFTSSCWTYQNQQLPFVPVNEESIPFLMKNDLRGGFEAMLHDQTAEDKALIKVENINGSILLLSATKDEIIPSTPMSEKIINRLKEKKFKHKAEHIQIDGSHAEPLKHFDKVFSFLDENFKNK</sequence>
<dbReference type="Proteomes" id="UP001204439">
    <property type="component" value="Unassembled WGS sequence"/>
</dbReference>
<dbReference type="Pfam" id="PF08840">
    <property type="entry name" value="BAAT_C"/>
    <property type="match status" value="1"/>
</dbReference>
<dbReference type="RefSeq" id="WP_063968863.1">
    <property type="nucleotide sequence ID" value="NZ_JAMXLT020000002.1"/>
</dbReference>
<protein>
    <submittedName>
        <fullName evidence="2">Acyl-CoA thioester hydrolase/BAAT C-terminal domain-containing protein</fullName>
    </submittedName>
</protein>
<evidence type="ECO:0000313" key="2">
    <source>
        <dbReference type="EMBL" id="MDW8547576.1"/>
    </source>
</evidence>
<dbReference type="GO" id="GO:0016787">
    <property type="term" value="F:hydrolase activity"/>
    <property type="evidence" value="ECO:0007669"/>
    <property type="project" value="UniProtKB-KW"/>
</dbReference>
<gene>
    <name evidence="2" type="ORF">NG800_001550</name>
</gene>
<dbReference type="PANTHER" id="PTHR10824">
    <property type="entry name" value="ACYL-COENZYME A THIOESTERASE-RELATED"/>
    <property type="match status" value="1"/>
</dbReference>
<name>A0ABU4JDE0_9FLAO</name>
<dbReference type="InterPro" id="IPR014940">
    <property type="entry name" value="BAAT_C"/>
</dbReference>
<reference evidence="2 3" key="1">
    <citation type="submission" date="2023-11" db="EMBL/GenBank/DDBJ databases">
        <title>First isolation, identification, and characterization of non-pathogenic Epilithonimonas ginsengisoli isolated from diseased farmed rainbow trout (Oncorhynchus mykiss) in Chile.</title>
        <authorList>
            <person name="Miranda C.D."/>
            <person name="Irgang R."/>
            <person name="Concha C."/>
            <person name="Rojas R."/>
            <person name="Avendano R."/>
        </authorList>
    </citation>
    <scope>NUCLEOTIDE SEQUENCE [LARGE SCALE GENOMIC DNA]</scope>
    <source>
        <strain evidence="2 3">FP99</strain>
    </source>
</reference>
<feature type="domain" description="BAAT/Acyl-CoA thioester hydrolase C-terminal" evidence="1">
    <location>
        <begin position="104"/>
        <end position="257"/>
    </location>
</feature>
<dbReference type="Gene3D" id="3.40.50.1820">
    <property type="entry name" value="alpha/beta hydrolase"/>
    <property type="match status" value="1"/>
</dbReference>
<organism evidence="2 3">
    <name type="scientific">Epilithonimonas ginsengisoli</name>
    <dbReference type="NCBI Taxonomy" id="1245592"/>
    <lineage>
        <taxon>Bacteria</taxon>
        <taxon>Pseudomonadati</taxon>
        <taxon>Bacteroidota</taxon>
        <taxon>Flavobacteriia</taxon>
        <taxon>Flavobacteriales</taxon>
        <taxon>Weeksellaceae</taxon>
        <taxon>Chryseobacterium group</taxon>
        <taxon>Epilithonimonas</taxon>
    </lineage>
</organism>
<accession>A0ABU4JDE0</accession>
<dbReference type="EMBL" id="JAMXLT020000002">
    <property type="protein sequence ID" value="MDW8547576.1"/>
    <property type="molecule type" value="Genomic_DNA"/>
</dbReference>